<comment type="subcellular location">
    <subcellularLocation>
        <location evidence="1">Membrane</location>
        <topology evidence="1">Single-pass type II membrane protein</topology>
    </subcellularLocation>
</comment>
<evidence type="ECO:0000256" key="5">
    <source>
        <dbReference type="ARBA" id="ARBA00023136"/>
    </source>
</evidence>
<keyword evidence="8" id="KW-1185">Reference proteome</keyword>
<organism evidence="7 8">
    <name type="scientific">Dibothriocephalus latus</name>
    <name type="common">Fish tapeworm</name>
    <name type="synonym">Diphyllobothrium latum</name>
    <dbReference type="NCBI Taxonomy" id="60516"/>
    <lineage>
        <taxon>Eukaryota</taxon>
        <taxon>Metazoa</taxon>
        <taxon>Spiralia</taxon>
        <taxon>Lophotrochozoa</taxon>
        <taxon>Platyhelminthes</taxon>
        <taxon>Cestoda</taxon>
        <taxon>Eucestoda</taxon>
        <taxon>Diphyllobothriidea</taxon>
        <taxon>Diphyllobothriidae</taxon>
        <taxon>Dibothriocephalus</taxon>
    </lineage>
</organism>
<dbReference type="SUPFAM" id="SSF53448">
    <property type="entry name" value="Nucleotide-diphospho-sugar transferases"/>
    <property type="match status" value="1"/>
</dbReference>
<evidence type="ECO:0000256" key="2">
    <source>
        <dbReference type="ARBA" id="ARBA00022692"/>
    </source>
</evidence>
<keyword evidence="5" id="KW-0472">Membrane</keyword>
<dbReference type="EMBL" id="UYRU01047896">
    <property type="protein sequence ID" value="VDN09840.1"/>
    <property type="molecule type" value="Genomic_DNA"/>
</dbReference>
<protein>
    <submittedName>
        <fullName evidence="7">Uncharacterized protein</fullName>
    </submittedName>
</protein>
<proteinExistence type="predicted"/>
<dbReference type="GO" id="GO:0016020">
    <property type="term" value="C:membrane"/>
    <property type="evidence" value="ECO:0007669"/>
    <property type="project" value="UniProtKB-SubCell"/>
</dbReference>
<dbReference type="OrthoDB" id="6238971at2759"/>
<keyword evidence="6" id="KW-0325">Glycoprotein</keyword>
<dbReference type="InterPro" id="IPR051292">
    <property type="entry name" value="Xyl/GlcA_transferase"/>
</dbReference>
<evidence type="ECO:0000313" key="7">
    <source>
        <dbReference type="EMBL" id="VDN09840.1"/>
    </source>
</evidence>
<dbReference type="InterPro" id="IPR029044">
    <property type="entry name" value="Nucleotide-diphossugar_trans"/>
</dbReference>
<accession>A0A3P7L8P8</accession>
<evidence type="ECO:0000313" key="8">
    <source>
        <dbReference type="Proteomes" id="UP000281553"/>
    </source>
</evidence>
<gene>
    <name evidence="7" type="ORF">DILT_LOCUS5671</name>
</gene>
<keyword evidence="2" id="KW-0812">Transmembrane</keyword>
<dbReference type="PANTHER" id="PTHR12270">
    <property type="entry name" value="GLYCOSYLTRANSFERASE-RELATED"/>
    <property type="match status" value="1"/>
</dbReference>
<dbReference type="PANTHER" id="PTHR12270:SF25">
    <property type="entry name" value="GLYCOSYLTRANSFERASE-LIKE PROTEIN LARGE"/>
    <property type="match status" value="1"/>
</dbReference>
<sequence>MAKDESQLYKITYRTDVTKVLDFGYNAGVTLLHLDRLRRANWTALWRSALQALWSVSTMLKAAEQDIFNVVIGMHGELFYPLPCVWNVQLNDAANMSTCPHSRNANGRWSGERPRARLLHMNRQEKFEFDNDDRLQPSDAPKMEKTVNDRLTWYKVERKAVTLLNGNTFMDPTAQPPHEQIEKVPYTLPENSFMIPLPCAFTSFECARGKYKPSNNLSVKESSKTP</sequence>
<evidence type="ECO:0000256" key="6">
    <source>
        <dbReference type="ARBA" id="ARBA00023180"/>
    </source>
</evidence>
<dbReference type="GO" id="GO:0015020">
    <property type="term" value="F:glucuronosyltransferase activity"/>
    <property type="evidence" value="ECO:0007669"/>
    <property type="project" value="TreeGrafter"/>
</dbReference>
<keyword evidence="3" id="KW-0735">Signal-anchor</keyword>
<dbReference type="GO" id="GO:0035269">
    <property type="term" value="P:protein O-linked glycosylation via mannose"/>
    <property type="evidence" value="ECO:0007669"/>
    <property type="project" value="TreeGrafter"/>
</dbReference>
<dbReference type="GO" id="GO:0042285">
    <property type="term" value="F:xylosyltransferase activity"/>
    <property type="evidence" value="ECO:0007669"/>
    <property type="project" value="TreeGrafter"/>
</dbReference>
<evidence type="ECO:0000256" key="4">
    <source>
        <dbReference type="ARBA" id="ARBA00022989"/>
    </source>
</evidence>
<name>A0A3P7L8P8_DIBLA</name>
<dbReference type="Gene3D" id="3.90.550.10">
    <property type="entry name" value="Spore Coat Polysaccharide Biosynthesis Protein SpsA, Chain A"/>
    <property type="match status" value="1"/>
</dbReference>
<evidence type="ECO:0000256" key="1">
    <source>
        <dbReference type="ARBA" id="ARBA00004606"/>
    </source>
</evidence>
<dbReference type="AlphaFoldDB" id="A0A3P7L8P8"/>
<keyword evidence="4" id="KW-1133">Transmembrane helix</keyword>
<dbReference type="Proteomes" id="UP000281553">
    <property type="component" value="Unassembled WGS sequence"/>
</dbReference>
<reference evidence="7 8" key="1">
    <citation type="submission" date="2018-11" db="EMBL/GenBank/DDBJ databases">
        <authorList>
            <consortium name="Pathogen Informatics"/>
        </authorList>
    </citation>
    <scope>NUCLEOTIDE SEQUENCE [LARGE SCALE GENOMIC DNA]</scope>
</reference>
<evidence type="ECO:0000256" key="3">
    <source>
        <dbReference type="ARBA" id="ARBA00022968"/>
    </source>
</evidence>